<evidence type="ECO:0000256" key="7">
    <source>
        <dbReference type="SAM" id="Phobius"/>
    </source>
</evidence>
<protein>
    <submittedName>
        <fullName evidence="10">MFS family major facilitator transporter, multidrug cation symporter</fullName>
    </submittedName>
</protein>
<evidence type="ECO:0000313" key="11">
    <source>
        <dbReference type="Proteomes" id="UP000051324"/>
    </source>
</evidence>
<feature type="transmembrane region" description="Helical" evidence="7">
    <location>
        <begin position="76"/>
        <end position="99"/>
    </location>
</feature>
<evidence type="ECO:0000256" key="6">
    <source>
        <dbReference type="ARBA" id="ARBA00023136"/>
    </source>
</evidence>
<dbReference type="PANTHER" id="PTHR42718">
    <property type="entry name" value="MAJOR FACILITATOR SUPERFAMILY MULTIDRUG TRANSPORTER MFSC"/>
    <property type="match status" value="1"/>
</dbReference>
<dbReference type="Pfam" id="PF07690">
    <property type="entry name" value="MFS_1"/>
    <property type="match status" value="1"/>
</dbReference>
<keyword evidence="11" id="KW-1185">Reference proteome</keyword>
<comment type="caution">
    <text evidence="10">The sequence shown here is derived from an EMBL/GenBank/DDBJ whole genome shotgun (WGS) entry which is preliminary data.</text>
</comment>
<dbReference type="Gene3D" id="1.20.1720.10">
    <property type="entry name" value="Multidrug resistance protein D"/>
    <property type="match status" value="1"/>
</dbReference>
<dbReference type="InterPro" id="IPR011701">
    <property type="entry name" value="MFS"/>
</dbReference>
<dbReference type="CDD" id="cd17503">
    <property type="entry name" value="MFS_LmrB_MDR_like"/>
    <property type="match status" value="1"/>
</dbReference>
<keyword evidence="4 7" id="KW-0812">Transmembrane</keyword>
<dbReference type="NCBIfam" id="TIGR00711">
    <property type="entry name" value="efflux_EmrB"/>
    <property type="match status" value="1"/>
</dbReference>
<dbReference type="RefSeq" id="WP_056957261.1">
    <property type="nucleotide sequence ID" value="NZ_AZFT01000043.1"/>
</dbReference>
<feature type="transmembrane region" description="Helical" evidence="7">
    <location>
        <begin position="294"/>
        <end position="317"/>
    </location>
</feature>
<dbReference type="PROSITE" id="PS50850">
    <property type="entry name" value="MFS"/>
    <property type="match status" value="1"/>
</dbReference>
<dbReference type="PANTHER" id="PTHR42718:SF24">
    <property type="entry name" value="MAJOR FACILITATOR SUPERFAMILY (MFS) PROFILE DOMAIN-CONTAINING PROTEIN"/>
    <property type="match status" value="1"/>
</dbReference>
<feature type="transmembrane region" description="Helical" evidence="7">
    <location>
        <begin position="137"/>
        <end position="157"/>
    </location>
</feature>
<dbReference type="InterPro" id="IPR004638">
    <property type="entry name" value="EmrB-like"/>
</dbReference>
<accession>A0A0R1TV50</accession>
<dbReference type="PROSITE" id="PS51257">
    <property type="entry name" value="PROKAR_LIPOPROTEIN"/>
    <property type="match status" value="1"/>
</dbReference>
<feature type="transmembrane region" description="Helical" evidence="7">
    <location>
        <begin position="263"/>
        <end position="288"/>
    </location>
</feature>
<dbReference type="GO" id="GO:0005886">
    <property type="term" value="C:plasma membrane"/>
    <property type="evidence" value="ECO:0007669"/>
    <property type="project" value="UniProtKB-SubCell"/>
</dbReference>
<feature type="signal peptide" evidence="8">
    <location>
        <begin position="1"/>
        <end position="27"/>
    </location>
</feature>
<evidence type="ECO:0000256" key="3">
    <source>
        <dbReference type="ARBA" id="ARBA00022475"/>
    </source>
</evidence>
<feature type="transmembrane region" description="Helical" evidence="7">
    <location>
        <begin position="429"/>
        <end position="451"/>
    </location>
</feature>
<comment type="subcellular location">
    <subcellularLocation>
        <location evidence="1">Cell membrane</location>
        <topology evidence="1">Multi-pass membrane protein</topology>
    </subcellularLocation>
</comment>
<dbReference type="EMBL" id="AZFT01000043">
    <property type="protein sequence ID" value="KRL85095.1"/>
    <property type="molecule type" value="Genomic_DNA"/>
</dbReference>
<keyword evidence="6 7" id="KW-0472">Membrane</keyword>
<dbReference type="GO" id="GO:0022857">
    <property type="term" value="F:transmembrane transporter activity"/>
    <property type="evidence" value="ECO:0007669"/>
    <property type="project" value="InterPro"/>
</dbReference>
<dbReference type="SUPFAM" id="SSF103473">
    <property type="entry name" value="MFS general substrate transporter"/>
    <property type="match status" value="1"/>
</dbReference>
<dbReference type="eggNOG" id="COG2814">
    <property type="taxonomic scope" value="Bacteria"/>
</dbReference>
<gene>
    <name evidence="10" type="ORF">FC32_GL000138</name>
</gene>
<sequence>MLTNKKRTLIFLCLVISCIATSMLATALTTALPLIIKDLAITTSIGQWLTSGYSLAMGIAMPLSAFLITRFPTKKLYLSALGIFLIGTVIAIFAPNFPILMVARVFQAIGNGILTSMAQVILLSIYPKEKLGTVMGWYGLSVTAAPVIAPTLAGVVVDAYGWRAIFVGILAIVALSFIVSSFVFADVLETTKKQFDVLSFAISALAFGGITLGLGNLGVSPFMSFTVLGCLAIGVIAGIFFVYRQLRLTEPFLDVRVFSERTFTLSVIGSMLMYMVMMGSSVIMPIYIQSYLGYSALVSGLVVLPGSLAMALVSPLAGRMYDQLGMKKLFIVGSLLLALSSGLMFFVQAQTGLWAPVILNLFRSVAIGCLMMPFVTWGTSGLTPKQTAHGTALLTSLRTIAGAIGSAVFVSVMSVASQASQLTGVNANMFGLHIAFISMAVIAIILVLLGVKGVTEK</sequence>
<feature type="transmembrane region" description="Helical" evidence="7">
    <location>
        <begin position="329"/>
        <end position="347"/>
    </location>
</feature>
<feature type="chain" id="PRO_5006411331" evidence="8">
    <location>
        <begin position="28"/>
        <end position="457"/>
    </location>
</feature>
<dbReference type="AlphaFoldDB" id="A0A0R1TV50"/>
<feature type="transmembrane region" description="Helical" evidence="7">
    <location>
        <begin position="353"/>
        <end position="375"/>
    </location>
</feature>
<keyword evidence="2" id="KW-0813">Transport</keyword>
<dbReference type="InterPro" id="IPR036259">
    <property type="entry name" value="MFS_trans_sf"/>
</dbReference>
<keyword evidence="3" id="KW-1003">Cell membrane</keyword>
<feature type="domain" description="Major facilitator superfamily (MFS) profile" evidence="9">
    <location>
        <begin position="10"/>
        <end position="457"/>
    </location>
</feature>
<organism evidence="10 11">
    <name type="scientific">Ligilactobacillus apodemi DSM 16634 = JCM 16172</name>
    <dbReference type="NCBI Taxonomy" id="1423724"/>
    <lineage>
        <taxon>Bacteria</taxon>
        <taxon>Bacillati</taxon>
        <taxon>Bacillota</taxon>
        <taxon>Bacilli</taxon>
        <taxon>Lactobacillales</taxon>
        <taxon>Lactobacillaceae</taxon>
        <taxon>Ligilactobacillus</taxon>
    </lineage>
</organism>
<dbReference type="PATRIC" id="fig|1423724.4.peg.146"/>
<evidence type="ECO:0000256" key="8">
    <source>
        <dbReference type="SAM" id="SignalP"/>
    </source>
</evidence>
<feature type="transmembrane region" description="Helical" evidence="7">
    <location>
        <begin position="222"/>
        <end position="243"/>
    </location>
</feature>
<proteinExistence type="predicted"/>
<evidence type="ECO:0000256" key="2">
    <source>
        <dbReference type="ARBA" id="ARBA00022448"/>
    </source>
</evidence>
<feature type="transmembrane region" description="Helical" evidence="7">
    <location>
        <begin position="105"/>
        <end position="125"/>
    </location>
</feature>
<feature type="transmembrane region" description="Helical" evidence="7">
    <location>
        <begin position="163"/>
        <end position="185"/>
    </location>
</feature>
<evidence type="ECO:0000259" key="9">
    <source>
        <dbReference type="PROSITE" id="PS50850"/>
    </source>
</evidence>
<feature type="transmembrane region" description="Helical" evidence="7">
    <location>
        <begin position="197"/>
        <end position="216"/>
    </location>
</feature>
<dbReference type="InterPro" id="IPR020846">
    <property type="entry name" value="MFS_dom"/>
</dbReference>
<name>A0A0R1TV50_9LACO</name>
<feature type="transmembrane region" description="Helical" evidence="7">
    <location>
        <begin position="396"/>
        <end position="417"/>
    </location>
</feature>
<evidence type="ECO:0000313" key="10">
    <source>
        <dbReference type="EMBL" id="KRL85095.1"/>
    </source>
</evidence>
<evidence type="ECO:0000256" key="1">
    <source>
        <dbReference type="ARBA" id="ARBA00004651"/>
    </source>
</evidence>
<dbReference type="Gene3D" id="1.20.1250.20">
    <property type="entry name" value="MFS general substrate transporter like domains"/>
    <property type="match status" value="1"/>
</dbReference>
<evidence type="ECO:0000256" key="5">
    <source>
        <dbReference type="ARBA" id="ARBA00022989"/>
    </source>
</evidence>
<keyword evidence="5 7" id="KW-1133">Transmembrane helix</keyword>
<dbReference type="STRING" id="1423724.FC32_GL000138"/>
<dbReference type="Proteomes" id="UP000051324">
    <property type="component" value="Unassembled WGS sequence"/>
</dbReference>
<keyword evidence="8" id="KW-0732">Signal</keyword>
<evidence type="ECO:0000256" key="4">
    <source>
        <dbReference type="ARBA" id="ARBA00022692"/>
    </source>
</evidence>
<feature type="transmembrane region" description="Helical" evidence="7">
    <location>
        <begin position="51"/>
        <end position="69"/>
    </location>
</feature>
<reference evidence="10 11" key="1">
    <citation type="journal article" date="2015" name="Genome Announc.">
        <title>Expanding the biotechnology potential of lactobacilli through comparative genomics of 213 strains and associated genera.</title>
        <authorList>
            <person name="Sun Z."/>
            <person name="Harris H.M."/>
            <person name="McCann A."/>
            <person name="Guo C."/>
            <person name="Argimon S."/>
            <person name="Zhang W."/>
            <person name="Yang X."/>
            <person name="Jeffery I.B."/>
            <person name="Cooney J.C."/>
            <person name="Kagawa T.F."/>
            <person name="Liu W."/>
            <person name="Song Y."/>
            <person name="Salvetti E."/>
            <person name="Wrobel A."/>
            <person name="Rasinkangas P."/>
            <person name="Parkhill J."/>
            <person name="Rea M.C."/>
            <person name="O'Sullivan O."/>
            <person name="Ritari J."/>
            <person name="Douillard F.P."/>
            <person name="Paul Ross R."/>
            <person name="Yang R."/>
            <person name="Briner A.E."/>
            <person name="Felis G.E."/>
            <person name="de Vos W.M."/>
            <person name="Barrangou R."/>
            <person name="Klaenhammer T.R."/>
            <person name="Caufield P.W."/>
            <person name="Cui Y."/>
            <person name="Zhang H."/>
            <person name="O'Toole P.W."/>
        </authorList>
    </citation>
    <scope>NUCLEOTIDE SEQUENCE [LARGE SCALE GENOMIC DNA]</scope>
    <source>
        <strain evidence="10 11">DSM 16634</strain>
    </source>
</reference>